<sequence>MENGPIPSSTVHTLIQLRAEYAKDFTPKKEDLQAAEDVVLGLLSAKFQKYLQRQQRELVEEAQQIRRRYE</sequence>
<comment type="caution">
    <text evidence="1">The sequence shown here is derived from an EMBL/GenBank/DDBJ whole genome shotgun (WGS) entry which is preliminary data.</text>
</comment>
<reference evidence="1 2" key="1">
    <citation type="journal article" date="2017" name="Genome Biol. Evol.">
        <title>Phytophthora megakarya and P. palmivora, closely related causal agents of cacao black pod rot, underwent increases in genome sizes and gene numbers by different mechanisms.</title>
        <authorList>
            <person name="Ali S.S."/>
            <person name="Shao J."/>
            <person name="Lary D.J."/>
            <person name="Kronmiller B."/>
            <person name="Shen D."/>
            <person name="Strem M.D."/>
            <person name="Amoako-Attah I."/>
            <person name="Akrofi A.Y."/>
            <person name="Begoude B.A."/>
            <person name="Ten Hoopen G.M."/>
            <person name="Coulibaly K."/>
            <person name="Kebe B.I."/>
            <person name="Melnick R.L."/>
            <person name="Guiltinan M.J."/>
            <person name="Tyler B.M."/>
            <person name="Meinhardt L.W."/>
            <person name="Bailey B.A."/>
        </authorList>
    </citation>
    <scope>NUCLEOTIDE SEQUENCE [LARGE SCALE GENOMIC DNA]</scope>
    <source>
        <strain evidence="2">sbr112.9</strain>
    </source>
</reference>
<keyword evidence="2" id="KW-1185">Reference proteome</keyword>
<evidence type="ECO:0000313" key="1">
    <source>
        <dbReference type="EMBL" id="POM72962.1"/>
    </source>
</evidence>
<dbReference type="AlphaFoldDB" id="A0A2P4Y571"/>
<dbReference type="EMBL" id="NCKW01005364">
    <property type="protein sequence ID" value="POM72962.1"/>
    <property type="molecule type" value="Genomic_DNA"/>
</dbReference>
<accession>A0A2P4Y571</accession>
<name>A0A2P4Y571_9STRA</name>
<protein>
    <submittedName>
        <fullName evidence="1">Uncharacterized protein</fullName>
    </submittedName>
</protein>
<dbReference type="OrthoDB" id="124800at2759"/>
<gene>
    <name evidence="1" type="ORF">PHPALM_10242</name>
</gene>
<proteinExistence type="predicted"/>
<evidence type="ECO:0000313" key="2">
    <source>
        <dbReference type="Proteomes" id="UP000237271"/>
    </source>
</evidence>
<dbReference type="Proteomes" id="UP000237271">
    <property type="component" value="Unassembled WGS sequence"/>
</dbReference>
<organism evidence="1 2">
    <name type="scientific">Phytophthora palmivora</name>
    <dbReference type="NCBI Taxonomy" id="4796"/>
    <lineage>
        <taxon>Eukaryota</taxon>
        <taxon>Sar</taxon>
        <taxon>Stramenopiles</taxon>
        <taxon>Oomycota</taxon>
        <taxon>Peronosporomycetes</taxon>
        <taxon>Peronosporales</taxon>
        <taxon>Peronosporaceae</taxon>
        <taxon>Phytophthora</taxon>
    </lineage>
</organism>